<comment type="caution">
    <text evidence="3">The sequence shown here is derived from an EMBL/GenBank/DDBJ whole genome shotgun (WGS) entry which is preliminary data.</text>
</comment>
<gene>
    <name evidence="3" type="ORF">F6V25_14715</name>
</gene>
<organism evidence="3 4">
    <name type="scientific">Oryzomonas japonica</name>
    <dbReference type="NCBI Taxonomy" id="2603858"/>
    <lineage>
        <taxon>Bacteria</taxon>
        <taxon>Pseudomonadati</taxon>
        <taxon>Thermodesulfobacteriota</taxon>
        <taxon>Desulfuromonadia</taxon>
        <taxon>Geobacterales</taxon>
        <taxon>Geobacteraceae</taxon>
        <taxon>Oryzomonas</taxon>
    </lineage>
</organism>
<dbReference type="Proteomes" id="UP000420562">
    <property type="component" value="Unassembled WGS sequence"/>
</dbReference>
<feature type="signal peptide" evidence="2">
    <location>
        <begin position="1"/>
        <end position="20"/>
    </location>
</feature>
<evidence type="ECO:0000256" key="2">
    <source>
        <dbReference type="SAM" id="SignalP"/>
    </source>
</evidence>
<feature type="chain" id="PRO_5029480026" evidence="2">
    <location>
        <begin position="21"/>
        <end position="159"/>
    </location>
</feature>
<evidence type="ECO:0000313" key="4">
    <source>
        <dbReference type="Proteomes" id="UP000420562"/>
    </source>
</evidence>
<feature type="region of interest" description="Disordered" evidence="1">
    <location>
        <begin position="34"/>
        <end position="97"/>
    </location>
</feature>
<proteinExistence type="predicted"/>
<evidence type="ECO:0000256" key="1">
    <source>
        <dbReference type="SAM" id="MobiDB-lite"/>
    </source>
</evidence>
<keyword evidence="2" id="KW-0732">Signal</keyword>
<dbReference type="AlphaFoldDB" id="A0A7J4ZMU4"/>
<evidence type="ECO:0000313" key="3">
    <source>
        <dbReference type="EMBL" id="KAB0664056.1"/>
    </source>
</evidence>
<dbReference type="EMBL" id="VZQZ01000010">
    <property type="protein sequence ID" value="KAB0664056.1"/>
    <property type="molecule type" value="Genomic_DNA"/>
</dbReference>
<reference evidence="3 4" key="1">
    <citation type="submission" date="2019-09" db="EMBL/GenBank/DDBJ databases">
        <title>Geobacter sp. Red96, a novel strain isolated from paddy soil.</title>
        <authorList>
            <person name="Xu Z."/>
            <person name="Masuda Y."/>
            <person name="Itoh H."/>
            <person name="Senoo K."/>
        </authorList>
    </citation>
    <scope>NUCLEOTIDE SEQUENCE [LARGE SCALE GENOMIC DNA]</scope>
    <source>
        <strain evidence="3 4">Red96</strain>
    </source>
</reference>
<feature type="compositionally biased region" description="Low complexity" evidence="1">
    <location>
        <begin position="51"/>
        <end position="67"/>
    </location>
</feature>
<sequence length="159" mass="17316">MRRAAAGIVVVFCLNAPARAEMFKIENPASNIYNPADRMNNPNPLSPPTQPAQEPAAAKEPATATPTATPPPPEQARGQRVPQQRRAVPPKSSSFKTAQAYLAAANRAYTRGDYRRFLAISEEALNRIRAGTLTASKKTKQKLVRNRAIGRGLLEKGDR</sequence>
<keyword evidence="4" id="KW-1185">Reference proteome</keyword>
<accession>A0A7J4ZMU4</accession>
<protein>
    <submittedName>
        <fullName evidence="3">Uncharacterized protein</fullName>
    </submittedName>
</protein>
<name>A0A7J4ZMU4_9BACT</name>
<dbReference type="RefSeq" id="WP_151129374.1">
    <property type="nucleotide sequence ID" value="NZ_VZQZ01000010.1"/>
</dbReference>